<dbReference type="Gene3D" id="3.30.70.100">
    <property type="match status" value="1"/>
</dbReference>
<dbReference type="Proteomes" id="UP000433883">
    <property type="component" value="Unassembled WGS sequence"/>
</dbReference>
<sequence length="106" mass="11656">MIKIPFAEHQAIALQGFSTFTKTQEKNGHPYILSLSAGYAKGHVLDQGYTIVTKSVFANAQDMDYYMTGCPAHKAYKEFLAKNAPVEGLMSVFFTPEVGGGRDVMM</sequence>
<accession>A0A8H3U6G3</accession>
<evidence type="ECO:0000313" key="2">
    <source>
        <dbReference type="EMBL" id="KAE9964319.1"/>
    </source>
</evidence>
<dbReference type="PROSITE" id="PS51502">
    <property type="entry name" value="S_R_A_B_BARREL"/>
    <property type="match status" value="1"/>
</dbReference>
<dbReference type="EMBL" id="WNWQ01000717">
    <property type="protein sequence ID" value="KAE9964319.1"/>
    <property type="molecule type" value="Genomic_DNA"/>
</dbReference>
<gene>
    <name evidence="2" type="ORF">BLS_008457</name>
</gene>
<organism evidence="2 3">
    <name type="scientific">Venturia inaequalis</name>
    <name type="common">Apple scab fungus</name>
    <dbReference type="NCBI Taxonomy" id="5025"/>
    <lineage>
        <taxon>Eukaryota</taxon>
        <taxon>Fungi</taxon>
        <taxon>Dikarya</taxon>
        <taxon>Ascomycota</taxon>
        <taxon>Pezizomycotina</taxon>
        <taxon>Dothideomycetes</taxon>
        <taxon>Pleosporomycetidae</taxon>
        <taxon>Venturiales</taxon>
        <taxon>Venturiaceae</taxon>
        <taxon>Venturia</taxon>
    </lineage>
</organism>
<dbReference type="SUPFAM" id="SSF54909">
    <property type="entry name" value="Dimeric alpha+beta barrel"/>
    <property type="match status" value="1"/>
</dbReference>
<dbReference type="Pfam" id="PF07876">
    <property type="entry name" value="Dabb"/>
    <property type="match status" value="1"/>
</dbReference>
<evidence type="ECO:0000313" key="3">
    <source>
        <dbReference type="Proteomes" id="UP000433883"/>
    </source>
</evidence>
<dbReference type="AlphaFoldDB" id="A0A8H3U6G3"/>
<dbReference type="InterPro" id="IPR011008">
    <property type="entry name" value="Dimeric_a/b-barrel"/>
</dbReference>
<reference evidence="2 3" key="1">
    <citation type="submission" date="2019-11" db="EMBL/GenBank/DDBJ databases">
        <title>Venturia inaequalis Genome Resource.</title>
        <authorList>
            <person name="Lichtner F.J."/>
        </authorList>
    </citation>
    <scope>NUCLEOTIDE SEQUENCE [LARGE SCALE GENOMIC DNA]</scope>
    <source>
        <strain evidence="2">Bline_iso_100314</strain>
    </source>
</reference>
<feature type="domain" description="Stress-response A/B barrel" evidence="1">
    <location>
        <begin position="1"/>
        <end position="94"/>
    </location>
</feature>
<protein>
    <recommendedName>
        <fullName evidence="1">Stress-response A/B barrel domain-containing protein</fullName>
    </recommendedName>
</protein>
<comment type="caution">
    <text evidence="2">The sequence shown here is derived from an EMBL/GenBank/DDBJ whole genome shotgun (WGS) entry which is preliminary data.</text>
</comment>
<evidence type="ECO:0000259" key="1">
    <source>
        <dbReference type="PROSITE" id="PS51502"/>
    </source>
</evidence>
<name>A0A8H3U6G3_VENIN</name>
<proteinExistence type="predicted"/>
<dbReference type="InterPro" id="IPR013097">
    <property type="entry name" value="Dabb"/>
</dbReference>